<dbReference type="InterPro" id="IPR046841">
    <property type="entry name" value="SpoIVA_middle"/>
</dbReference>
<gene>
    <name evidence="3" type="ORF">IAB94_01735</name>
</gene>
<organism evidence="3 4">
    <name type="scientific">Candidatus Coproplasma avicola</name>
    <dbReference type="NCBI Taxonomy" id="2840744"/>
    <lineage>
        <taxon>Bacteria</taxon>
        <taxon>Bacillati</taxon>
        <taxon>Bacillota</taxon>
        <taxon>Clostridia</taxon>
        <taxon>Eubacteriales</taxon>
        <taxon>Candidatus Coproplasma</taxon>
    </lineage>
</organism>
<evidence type="ECO:0000259" key="1">
    <source>
        <dbReference type="Pfam" id="PF20438"/>
    </source>
</evidence>
<dbReference type="Pfam" id="PF20438">
    <property type="entry name" value="SpoIVA_middle"/>
    <property type="match status" value="1"/>
</dbReference>
<protein>
    <recommendedName>
        <fullName evidence="5">Stage IV sporulation protein A</fullName>
    </recommendedName>
</protein>
<dbReference type="AlphaFoldDB" id="A0A9D1E5N9"/>
<dbReference type="Pfam" id="PF20439">
    <property type="entry name" value="SpoIVA_C"/>
    <property type="match status" value="1"/>
</dbReference>
<dbReference type="InterPro" id="IPR046840">
    <property type="entry name" value="SpoIVA_C"/>
</dbReference>
<comment type="caution">
    <text evidence="3">The sequence shown here is derived from an EMBL/GenBank/DDBJ whole genome shotgun (WGS) entry which is preliminary data.</text>
</comment>
<proteinExistence type="predicted"/>
<dbReference type="Proteomes" id="UP000823913">
    <property type="component" value="Unassembled WGS sequence"/>
</dbReference>
<evidence type="ECO:0000313" key="3">
    <source>
        <dbReference type="EMBL" id="HIR66750.1"/>
    </source>
</evidence>
<dbReference type="EMBL" id="DVHK01000042">
    <property type="protein sequence ID" value="HIR66750.1"/>
    <property type="molecule type" value="Genomic_DNA"/>
</dbReference>
<accession>A0A9D1E5N9</accession>
<feature type="domain" description="Stage IV sporulation protein A middle" evidence="1">
    <location>
        <begin position="104"/>
        <end position="281"/>
    </location>
</feature>
<reference evidence="3" key="2">
    <citation type="journal article" date="2021" name="PeerJ">
        <title>Extensive microbial diversity within the chicken gut microbiome revealed by metagenomics and culture.</title>
        <authorList>
            <person name="Gilroy R."/>
            <person name="Ravi A."/>
            <person name="Getino M."/>
            <person name="Pursley I."/>
            <person name="Horton D.L."/>
            <person name="Alikhan N.F."/>
            <person name="Baker D."/>
            <person name="Gharbi K."/>
            <person name="Hall N."/>
            <person name="Watson M."/>
            <person name="Adriaenssens E.M."/>
            <person name="Foster-Nyarko E."/>
            <person name="Jarju S."/>
            <person name="Secka A."/>
            <person name="Antonio M."/>
            <person name="Oren A."/>
            <person name="Chaudhuri R.R."/>
            <person name="La Ragione R."/>
            <person name="Hildebrand F."/>
            <person name="Pallen M.J."/>
        </authorList>
    </citation>
    <scope>NUCLEOTIDE SEQUENCE</scope>
    <source>
        <strain evidence="3">ChiW16-3235</strain>
    </source>
</reference>
<evidence type="ECO:0008006" key="5">
    <source>
        <dbReference type="Google" id="ProtNLM"/>
    </source>
</evidence>
<evidence type="ECO:0000313" key="4">
    <source>
        <dbReference type="Proteomes" id="UP000823913"/>
    </source>
</evidence>
<name>A0A9D1E5N9_9FIRM</name>
<sequence>MNGQNVYMDIAARCGGSAKIGVAGEEGSAAKFNAALAEATGGEGCHVTFCDGLDGCAAAIAVGEVNAAAVERRGLPFAVAEDGEVAPSSLERLMRSLILAFPLSSVDVIIPSWVRSLPADNSAVSELMARVRACAARVNTMADCSVFDDMMADSVNWQEEVECDVFPDSGRVVVRAKIKDGAFFNMLSETAGEPISDESSLMSFVVSAAEARKNYGKVKDALECARVTGYGIVQPSDDDLSLEKPSVVRQGSNVGVKLKASAPSYHIIKIDVNGEVSPIMGGAAQSEGMVNDIMNGFENDPQSMWNTNLFGKSLRAMVQEGLAGKVNCMQDDTRAKMRKAITRMVNEGKGGVICILL</sequence>
<reference evidence="3" key="1">
    <citation type="submission" date="2020-10" db="EMBL/GenBank/DDBJ databases">
        <authorList>
            <person name="Gilroy R."/>
        </authorList>
    </citation>
    <scope>NUCLEOTIDE SEQUENCE</scope>
    <source>
        <strain evidence="3">ChiW16-3235</strain>
    </source>
</reference>
<feature type="domain" description="Sporulation stage IV protein A C-terminal" evidence="2">
    <location>
        <begin position="284"/>
        <end position="357"/>
    </location>
</feature>
<evidence type="ECO:0000259" key="2">
    <source>
        <dbReference type="Pfam" id="PF20439"/>
    </source>
</evidence>